<evidence type="ECO:0000313" key="2">
    <source>
        <dbReference type="Proteomes" id="UP000032142"/>
    </source>
</evidence>
<proteinExistence type="predicted"/>
<evidence type="ECO:0000313" key="1">
    <source>
        <dbReference type="EMBL" id="KHG26057.1"/>
    </source>
</evidence>
<protein>
    <submittedName>
        <fullName evidence="1">Uncharacterized protein</fullName>
    </submittedName>
</protein>
<accession>A0A0B0PMF9</accession>
<dbReference type="Proteomes" id="UP000032142">
    <property type="component" value="Unassembled WGS sequence"/>
</dbReference>
<gene>
    <name evidence="1" type="ORF">F383_08119</name>
</gene>
<sequence>MNPNLCAVNPSIKRKKVSPLLPLGLISATERVSDDTIIGIPDAREAGGWWCAWWPLVRSGG</sequence>
<name>A0A0B0PMF9_GOSAR</name>
<dbReference type="AlphaFoldDB" id="A0A0B0PMF9"/>
<organism evidence="1 2">
    <name type="scientific">Gossypium arboreum</name>
    <name type="common">Tree cotton</name>
    <name type="synonym">Gossypium nanking</name>
    <dbReference type="NCBI Taxonomy" id="29729"/>
    <lineage>
        <taxon>Eukaryota</taxon>
        <taxon>Viridiplantae</taxon>
        <taxon>Streptophyta</taxon>
        <taxon>Embryophyta</taxon>
        <taxon>Tracheophyta</taxon>
        <taxon>Spermatophyta</taxon>
        <taxon>Magnoliopsida</taxon>
        <taxon>eudicotyledons</taxon>
        <taxon>Gunneridae</taxon>
        <taxon>Pentapetalae</taxon>
        <taxon>rosids</taxon>
        <taxon>malvids</taxon>
        <taxon>Malvales</taxon>
        <taxon>Malvaceae</taxon>
        <taxon>Malvoideae</taxon>
        <taxon>Gossypium</taxon>
    </lineage>
</organism>
<reference evidence="2" key="1">
    <citation type="submission" date="2014-09" db="EMBL/GenBank/DDBJ databases">
        <authorList>
            <person name="Mudge J."/>
            <person name="Ramaraj T."/>
            <person name="Lindquist I.E."/>
            <person name="Bharti A.K."/>
            <person name="Sundararajan A."/>
            <person name="Cameron C.T."/>
            <person name="Woodward J.E."/>
            <person name="May G.D."/>
            <person name="Brubaker C."/>
            <person name="Broadhvest J."/>
            <person name="Wilkins T.A."/>
        </authorList>
    </citation>
    <scope>NUCLEOTIDE SEQUENCE</scope>
    <source>
        <strain evidence="2">cv. AKA8401</strain>
    </source>
</reference>
<keyword evidence="2" id="KW-1185">Reference proteome</keyword>
<dbReference type="EMBL" id="KN434884">
    <property type="protein sequence ID" value="KHG26057.1"/>
    <property type="molecule type" value="Genomic_DNA"/>
</dbReference>